<evidence type="ECO:0000313" key="1">
    <source>
        <dbReference type="EMBL" id="JAD23717.1"/>
    </source>
</evidence>
<organism evidence="1">
    <name type="scientific">Arundo donax</name>
    <name type="common">Giant reed</name>
    <name type="synonym">Donax arundinaceus</name>
    <dbReference type="NCBI Taxonomy" id="35708"/>
    <lineage>
        <taxon>Eukaryota</taxon>
        <taxon>Viridiplantae</taxon>
        <taxon>Streptophyta</taxon>
        <taxon>Embryophyta</taxon>
        <taxon>Tracheophyta</taxon>
        <taxon>Spermatophyta</taxon>
        <taxon>Magnoliopsida</taxon>
        <taxon>Liliopsida</taxon>
        <taxon>Poales</taxon>
        <taxon>Poaceae</taxon>
        <taxon>PACMAD clade</taxon>
        <taxon>Arundinoideae</taxon>
        <taxon>Arundineae</taxon>
        <taxon>Arundo</taxon>
    </lineage>
</organism>
<reference evidence="1" key="1">
    <citation type="submission" date="2014-09" db="EMBL/GenBank/DDBJ databases">
        <authorList>
            <person name="Magalhaes I.L.F."/>
            <person name="Oliveira U."/>
            <person name="Santos F.R."/>
            <person name="Vidigal T.H.D.A."/>
            <person name="Brescovit A.D."/>
            <person name="Santos A.J."/>
        </authorList>
    </citation>
    <scope>NUCLEOTIDE SEQUENCE</scope>
    <source>
        <tissue evidence="1">Shoot tissue taken approximately 20 cm above the soil surface</tissue>
    </source>
</reference>
<sequence length="43" mass="4890">MQYPSPSSKSKSEPSRSHLAEHIEAYMPTTKTETVCTDYFPIN</sequence>
<protein>
    <submittedName>
        <fullName evidence="1">Uncharacterized protein</fullName>
    </submittedName>
</protein>
<name>A0A0A8YMD7_ARUDO</name>
<proteinExistence type="predicted"/>
<accession>A0A0A8YMD7</accession>
<reference evidence="1" key="2">
    <citation type="journal article" date="2015" name="Data Brief">
        <title>Shoot transcriptome of the giant reed, Arundo donax.</title>
        <authorList>
            <person name="Barrero R.A."/>
            <person name="Guerrero F.D."/>
            <person name="Moolhuijzen P."/>
            <person name="Goolsby J.A."/>
            <person name="Tidwell J."/>
            <person name="Bellgard S.E."/>
            <person name="Bellgard M.I."/>
        </authorList>
    </citation>
    <scope>NUCLEOTIDE SEQUENCE</scope>
    <source>
        <tissue evidence="1">Shoot tissue taken approximately 20 cm above the soil surface</tissue>
    </source>
</reference>
<dbReference type="AlphaFoldDB" id="A0A0A8YMD7"/>
<dbReference type="EMBL" id="GBRH01274178">
    <property type="protein sequence ID" value="JAD23717.1"/>
    <property type="molecule type" value="Transcribed_RNA"/>
</dbReference>